<feature type="transmembrane region" description="Helical" evidence="2">
    <location>
        <begin position="559"/>
        <end position="580"/>
    </location>
</feature>
<feature type="region of interest" description="Disordered" evidence="1">
    <location>
        <begin position="273"/>
        <end position="351"/>
    </location>
</feature>
<keyword evidence="4" id="KW-1185">Reference proteome</keyword>
<feature type="compositionally biased region" description="Polar residues" evidence="1">
    <location>
        <begin position="295"/>
        <end position="315"/>
    </location>
</feature>
<reference evidence="3" key="2">
    <citation type="submission" date="2019-01" db="UniProtKB">
        <authorList>
            <consortium name="EnsemblPlants"/>
        </authorList>
    </citation>
    <scope>IDENTIFICATION</scope>
    <source>
        <strain evidence="3">cv. Heinz 1706</strain>
    </source>
</reference>
<keyword evidence="2" id="KW-1133">Transmembrane helix</keyword>
<evidence type="ECO:0000256" key="1">
    <source>
        <dbReference type="SAM" id="MobiDB-lite"/>
    </source>
</evidence>
<dbReference type="EnsemblPlants" id="Solyc05g018037.1.1">
    <property type="protein sequence ID" value="Solyc05g018037.1.1"/>
    <property type="gene ID" value="Solyc05g018037.1"/>
</dbReference>
<protein>
    <recommendedName>
        <fullName evidence="5">Aminotransferase-like plant mobile domain-containing protein</fullName>
    </recommendedName>
</protein>
<dbReference type="PANTHER" id="PTHR36607:SF20">
    <property type="entry name" value="AMINOTRANSFERASE-LIKE PLANT MOBILE DOMAIN-CONTAINING PROTEIN"/>
    <property type="match status" value="1"/>
</dbReference>
<dbReference type="Gramene" id="Solyc05g018037.1.1">
    <property type="protein sequence ID" value="Solyc05g018037.1.1"/>
    <property type="gene ID" value="Solyc05g018037.1"/>
</dbReference>
<sequence>MEWVEDVLPNLKDILELIKVYDSVYTSLFTYDYDDNVLHAFWELRRPSTNTLYTFIEEMSISLWDFQDIAVVPSTKELKQADTQNDLLLPQSCRYLFLSSYRLAKYDLQEMSFHDWKVNHVRASIFKFVRFMSHGKKFSLEVLVLGSIYSSLREISTSSNLSVKNIIFPIHYLYGWLGEYFRTHHRVNRSHRSIPLCKISGETMAKCFDFTDAQKLIRQDDARRLHHLAMLQGKDLHIIDNDKLSNSWNEYDISLHVPGDLIERPYDDTLLTLQDSSSTSSREASDQPKEKSHLSSKSQAKSNDTLQVAKTSPKSKTLKDRDMSGKSKLRRVMSSSKTSLASKGCHGSSTTNELHVSLDNGNSQRSKLEIPCDDIFLIYHFIDDNDFVDEDSNLVSLFESAKQLERQKLRTSRSTNTSIPEFLEDLNTLNHFHKETQIIRFMTLPEPTCKSCDSQINSRIRVVAEIFLKIVLIFRSQSHPFVVITGTFIKEQPMRKLLPAELRKKKCRNGKQLKLAISIVQIQALINFFSTKMNHRCSKNSSSVLIVVDTCSDELEGNMGFFVLFLLCGCLLVLTCILCLKEWCY</sequence>
<organism evidence="3">
    <name type="scientific">Solanum lycopersicum</name>
    <name type="common">Tomato</name>
    <name type="synonym">Lycopersicon esculentum</name>
    <dbReference type="NCBI Taxonomy" id="4081"/>
    <lineage>
        <taxon>Eukaryota</taxon>
        <taxon>Viridiplantae</taxon>
        <taxon>Streptophyta</taxon>
        <taxon>Embryophyta</taxon>
        <taxon>Tracheophyta</taxon>
        <taxon>Spermatophyta</taxon>
        <taxon>Magnoliopsida</taxon>
        <taxon>eudicotyledons</taxon>
        <taxon>Gunneridae</taxon>
        <taxon>Pentapetalae</taxon>
        <taxon>asterids</taxon>
        <taxon>lamiids</taxon>
        <taxon>Solanales</taxon>
        <taxon>Solanaceae</taxon>
        <taxon>Solanoideae</taxon>
        <taxon>Solaneae</taxon>
        <taxon>Solanum</taxon>
        <taxon>Solanum subgen. Lycopersicon</taxon>
    </lineage>
</organism>
<keyword evidence="2" id="KW-0812">Transmembrane</keyword>
<proteinExistence type="predicted"/>
<name>A0A3Q7GI52_SOLLC</name>
<dbReference type="PANTHER" id="PTHR36607">
    <property type="entry name" value="1,2-DIHYDROXY-3-KETO-5-METHYLTHIOPENTENE DIOXYGENASE 4"/>
    <property type="match status" value="1"/>
</dbReference>
<evidence type="ECO:0000313" key="4">
    <source>
        <dbReference type="Proteomes" id="UP000004994"/>
    </source>
</evidence>
<dbReference type="AlphaFoldDB" id="A0A3Q7GI52"/>
<evidence type="ECO:0000256" key="2">
    <source>
        <dbReference type="SAM" id="Phobius"/>
    </source>
</evidence>
<dbReference type="InParanoid" id="A0A3Q7GI52"/>
<dbReference type="Proteomes" id="UP000004994">
    <property type="component" value="Chromosome 5"/>
</dbReference>
<feature type="compositionally biased region" description="Basic and acidic residues" evidence="1">
    <location>
        <begin position="283"/>
        <end position="293"/>
    </location>
</feature>
<dbReference type="OMA" id="WNEYDIS"/>
<reference evidence="3" key="1">
    <citation type="journal article" date="2012" name="Nature">
        <title>The tomato genome sequence provides insights into fleshy fruit evolution.</title>
        <authorList>
            <consortium name="Tomato Genome Consortium"/>
        </authorList>
    </citation>
    <scope>NUCLEOTIDE SEQUENCE [LARGE SCALE GENOMIC DNA]</scope>
    <source>
        <strain evidence="3">cv. Heinz 1706</strain>
    </source>
</reference>
<feature type="compositionally biased region" description="Polar residues" evidence="1">
    <location>
        <begin position="333"/>
        <end position="351"/>
    </location>
</feature>
<accession>A0A3Q7GI52</accession>
<evidence type="ECO:0000313" key="3">
    <source>
        <dbReference type="EnsemblPlants" id="Solyc05g018037.1.1"/>
    </source>
</evidence>
<keyword evidence="2" id="KW-0472">Membrane</keyword>
<evidence type="ECO:0008006" key="5">
    <source>
        <dbReference type="Google" id="ProtNLM"/>
    </source>
</evidence>